<dbReference type="InterPro" id="IPR014284">
    <property type="entry name" value="RNA_pol_sigma-70_dom"/>
</dbReference>
<accession>A0A4Q7N1S5</accession>
<evidence type="ECO:0000313" key="6">
    <source>
        <dbReference type="EMBL" id="RZS75570.1"/>
    </source>
</evidence>
<name>A0A4Q7N1S5_9BACT</name>
<dbReference type="InterPro" id="IPR013249">
    <property type="entry name" value="RNA_pol_sigma70_r4_t2"/>
</dbReference>
<keyword evidence="2" id="KW-0805">Transcription regulation</keyword>
<dbReference type="InterPro" id="IPR000792">
    <property type="entry name" value="Tscrpt_reg_LuxR_C"/>
</dbReference>
<dbReference type="Pfam" id="PF04542">
    <property type="entry name" value="Sigma70_r2"/>
    <property type="match status" value="1"/>
</dbReference>
<reference evidence="6 7" key="1">
    <citation type="submission" date="2019-02" db="EMBL/GenBank/DDBJ databases">
        <title>Genomic Encyclopedia of Type Strains, Phase IV (KMG-IV): sequencing the most valuable type-strain genomes for metagenomic binning, comparative biology and taxonomic classification.</title>
        <authorList>
            <person name="Goeker M."/>
        </authorList>
    </citation>
    <scope>NUCLEOTIDE SEQUENCE [LARGE SCALE GENOMIC DNA]</scope>
    <source>
        <strain evidence="6 7">DSM 18116</strain>
    </source>
</reference>
<dbReference type="NCBIfam" id="TIGR02937">
    <property type="entry name" value="sigma70-ECF"/>
    <property type="match status" value="1"/>
</dbReference>
<evidence type="ECO:0000313" key="7">
    <source>
        <dbReference type="Proteomes" id="UP000293874"/>
    </source>
</evidence>
<organism evidence="6 7">
    <name type="scientific">Pseudobacter ginsenosidimutans</name>
    <dbReference type="NCBI Taxonomy" id="661488"/>
    <lineage>
        <taxon>Bacteria</taxon>
        <taxon>Pseudomonadati</taxon>
        <taxon>Bacteroidota</taxon>
        <taxon>Chitinophagia</taxon>
        <taxon>Chitinophagales</taxon>
        <taxon>Chitinophagaceae</taxon>
        <taxon>Pseudobacter</taxon>
    </lineage>
</organism>
<evidence type="ECO:0000256" key="2">
    <source>
        <dbReference type="ARBA" id="ARBA00023015"/>
    </source>
</evidence>
<dbReference type="InterPro" id="IPR013324">
    <property type="entry name" value="RNA_pol_sigma_r3/r4-like"/>
</dbReference>
<dbReference type="InterPro" id="IPR007627">
    <property type="entry name" value="RNA_pol_sigma70_r2"/>
</dbReference>
<evidence type="ECO:0000256" key="4">
    <source>
        <dbReference type="ARBA" id="ARBA00023163"/>
    </source>
</evidence>
<dbReference type="GO" id="GO:0006352">
    <property type="term" value="P:DNA-templated transcription initiation"/>
    <property type="evidence" value="ECO:0007669"/>
    <property type="project" value="InterPro"/>
</dbReference>
<dbReference type="GO" id="GO:0003677">
    <property type="term" value="F:DNA binding"/>
    <property type="evidence" value="ECO:0007669"/>
    <property type="project" value="InterPro"/>
</dbReference>
<dbReference type="OrthoDB" id="656418at2"/>
<dbReference type="Pfam" id="PF08281">
    <property type="entry name" value="Sigma70_r4_2"/>
    <property type="match status" value="1"/>
</dbReference>
<evidence type="ECO:0000256" key="3">
    <source>
        <dbReference type="ARBA" id="ARBA00023082"/>
    </source>
</evidence>
<dbReference type="RefSeq" id="WP_130539931.1">
    <property type="nucleotide sequence ID" value="NZ_CP042431.1"/>
</dbReference>
<dbReference type="InterPro" id="IPR013325">
    <property type="entry name" value="RNA_pol_sigma_r2"/>
</dbReference>
<dbReference type="AlphaFoldDB" id="A0A4Q7N1S5"/>
<feature type="domain" description="HTH luxR-type" evidence="5">
    <location>
        <begin position="131"/>
        <end position="189"/>
    </location>
</feature>
<dbReference type="PANTHER" id="PTHR43133:SF46">
    <property type="entry name" value="RNA POLYMERASE SIGMA-70 FACTOR ECF SUBFAMILY"/>
    <property type="match status" value="1"/>
</dbReference>
<proteinExistence type="inferred from homology"/>
<sequence length="191" mass="22635">MSDNQTYDENRLLRRIIDGDEQAYTVLYHRHLDAIFYFIRKYIFILQDAEDLTSSVFQKLWLQKNSIDPQKPLRPWLYTVARNLCLNHLKLSQRRTAREAEALRLLHAGGENDFAAHEFMEELMREIETALKRLSPQTANIFSMAFLEGRSNQEIAALLNINEHTVRNQKSQALKQLRLSFRSWIMFCQLF</sequence>
<dbReference type="Gene3D" id="1.10.1740.10">
    <property type="match status" value="1"/>
</dbReference>
<evidence type="ECO:0000256" key="1">
    <source>
        <dbReference type="ARBA" id="ARBA00010641"/>
    </source>
</evidence>
<keyword evidence="3" id="KW-0731">Sigma factor</keyword>
<keyword evidence="4" id="KW-0804">Transcription</keyword>
<dbReference type="InterPro" id="IPR039425">
    <property type="entry name" value="RNA_pol_sigma-70-like"/>
</dbReference>
<keyword evidence="7" id="KW-1185">Reference proteome</keyword>
<dbReference type="Proteomes" id="UP000293874">
    <property type="component" value="Unassembled WGS sequence"/>
</dbReference>
<dbReference type="CDD" id="cd06171">
    <property type="entry name" value="Sigma70_r4"/>
    <property type="match status" value="1"/>
</dbReference>
<dbReference type="GO" id="GO:0016987">
    <property type="term" value="F:sigma factor activity"/>
    <property type="evidence" value="ECO:0007669"/>
    <property type="project" value="UniProtKB-KW"/>
</dbReference>
<evidence type="ECO:0000259" key="5">
    <source>
        <dbReference type="SMART" id="SM00421"/>
    </source>
</evidence>
<dbReference type="Gene3D" id="1.10.10.10">
    <property type="entry name" value="Winged helix-like DNA-binding domain superfamily/Winged helix DNA-binding domain"/>
    <property type="match status" value="1"/>
</dbReference>
<dbReference type="SUPFAM" id="SSF88659">
    <property type="entry name" value="Sigma3 and sigma4 domains of RNA polymerase sigma factors"/>
    <property type="match status" value="1"/>
</dbReference>
<protein>
    <submittedName>
        <fullName evidence="6">RNA polymerase sigma-70 factor (ECF subfamily)</fullName>
    </submittedName>
</protein>
<comment type="similarity">
    <text evidence="1">Belongs to the sigma-70 factor family. ECF subfamily.</text>
</comment>
<dbReference type="PANTHER" id="PTHR43133">
    <property type="entry name" value="RNA POLYMERASE ECF-TYPE SIGMA FACTO"/>
    <property type="match status" value="1"/>
</dbReference>
<comment type="caution">
    <text evidence="6">The sequence shown here is derived from an EMBL/GenBank/DDBJ whole genome shotgun (WGS) entry which is preliminary data.</text>
</comment>
<dbReference type="InterPro" id="IPR036388">
    <property type="entry name" value="WH-like_DNA-bd_sf"/>
</dbReference>
<gene>
    <name evidence="6" type="ORF">EV199_1439</name>
</gene>
<dbReference type="SUPFAM" id="SSF88946">
    <property type="entry name" value="Sigma2 domain of RNA polymerase sigma factors"/>
    <property type="match status" value="1"/>
</dbReference>
<dbReference type="EMBL" id="SGXA01000001">
    <property type="protein sequence ID" value="RZS75570.1"/>
    <property type="molecule type" value="Genomic_DNA"/>
</dbReference>
<dbReference type="SMART" id="SM00421">
    <property type="entry name" value="HTH_LUXR"/>
    <property type="match status" value="1"/>
</dbReference>